<name>A0AAP2G4L3_9BACT</name>
<dbReference type="Gene3D" id="3.20.20.140">
    <property type="entry name" value="Metal-dependent hydrolases"/>
    <property type="match status" value="1"/>
</dbReference>
<dbReference type="RefSeq" id="WP_213945476.1">
    <property type="nucleotide sequence ID" value="NZ_JAHCMY010000005.1"/>
</dbReference>
<evidence type="ECO:0000259" key="2">
    <source>
        <dbReference type="Pfam" id="PF01979"/>
    </source>
</evidence>
<reference evidence="3 4" key="1">
    <citation type="submission" date="2021-05" db="EMBL/GenBank/DDBJ databases">
        <authorList>
            <person name="Zhang Z.D."/>
            <person name="Osman G."/>
        </authorList>
    </citation>
    <scope>NUCLEOTIDE SEQUENCE [LARGE SCALE GENOMIC DNA]</scope>
    <source>
        <strain evidence="3 4">KCTC 32217</strain>
    </source>
</reference>
<evidence type="ECO:0000313" key="3">
    <source>
        <dbReference type="EMBL" id="MBS9524630.1"/>
    </source>
</evidence>
<dbReference type="PANTHER" id="PTHR43135">
    <property type="entry name" value="ALPHA-D-RIBOSE 1-METHYLPHOSPHONATE 5-TRIPHOSPHATE DIPHOSPHATASE"/>
    <property type="match status" value="1"/>
</dbReference>
<dbReference type="Pfam" id="PF01979">
    <property type="entry name" value="Amidohydro_1"/>
    <property type="match status" value="1"/>
</dbReference>
<dbReference type="InterPro" id="IPR032466">
    <property type="entry name" value="Metal_Hydrolase"/>
</dbReference>
<feature type="domain" description="Amidohydrolase-related" evidence="2">
    <location>
        <begin position="309"/>
        <end position="408"/>
    </location>
</feature>
<evidence type="ECO:0000313" key="4">
    <source>
        <dbReference type="Proteomes" id="UP001319104"/>
    </source>
</evidence>
<dbReference type="InterPro" id="IPR011059">
    <property type="entry name" value="Metal-dep_hydrolase_composite"/>
</dbReference>
<dbReference type="SUPFAM" id="SSF51338">
    <property type="entry name" value="Composite domain of metallo-dependent hydrolases"/>
    <property type="match status" value="1"/>
</dbReference>
<keyword evidence="1" id="KW-0732">Signal</keyword>
<keyword evidence="4" id="KW-1185">Reference proteome</keyword>
<dbReference type="GO" id="GO:0016810">
    <property type="term" value="F:hydrolase activity, acting on carbon-nitrogen (but not peptide) bonds"/>
    <property type="evidence" value="ECO:0007669"/>
    <property type="project" value="InterPro"/>
</dbReference>
<dbReference type="Proteomes" id="UP001319104">
    <property type="component" value="Unassembled WGS sequence"/>
</dbReference>
<dbReference type="SUPFAM" id="SSF51556">
    <property type="entry name" value="Metallo-dependent hydrolases"/>
    <property type="match status" value="1"/>
</dbReference>
<organism evidence="3 4">
    <name type="scientific">Litoribacter ruber</name>
    <dbReference type="NCBI Taxonomy" id="702568"/>
    <lineage>
        <taxon>Bacteria</taxon>
        <taxon>Pseudomonadati</taxon>
        <taxon>Bacteroidota</taxon>
        <taxon>Cytophagia</taxon>
        <taxon>Cytophagales</taxon>
        <taxon>Cyclobacteriaceae</taxon>
        <taxon>Litoribacter</taxon>
    </lineage>
</organism>
<gene>
    <name evidence="3" type="ORF">KI659_11470</name>
</gene>
<dbReference type="EMBL" id="JAHCMY010000005">
    <property type="protein sequence ID" value="MBS9524630.1"/>
    <property type="molecule type" value="Genomic_DNA"/>
</dbReference>
<evidence type="ECO:0000256" key="1">
    <source>
        <dbReference type="SAM" id="SignalP"/>
    </source>
</evidence>
<dbReference type="AlphaFoldDB" id="A0AAP2G4L3"/>
<sequence length="436" mass="47466">MRKINLIIASFLFCLLPFMASAQIDGEVIKPRSGKFLLTNATIVTVTNGTMENASLLIENGKIQGIGTDLSAADAEEIDCTGHYIYPGMFDSGTKLGMVEINSVQETVDHTELGSVTPNMQALTTINPNAVAIPVTRVSGVTTTLAVPGGGIFSGTAALINLNGYTPDQMYAGFKGIVMNYPSSARRSTWDRRSDEDIKKDAEKALKNINEVWQRATMYSEINAAEGDLEYYPEMEHLAKAVTGELPLLIEVNAANDILEALKWLEDKEDVNVVLTGVAEGWRVADKIAEAGYPVITGPMLSIPTRGSDRFDVSYTNPGKMLKAGVKVAIRTNDTENVRNLPFNAGFAAAYGMGKEEALKAVTIVPAEIFGVDDNLGSIEEGKSATLFVSDGDPFETKTQIKHVFIEGYRVPMSNRHIQLYQEFLERDPGLEKHSK</sequence>
<dbReference type="InterPro" id="IPR006680">
    <property type="entry name" value="Amidohydro-rel"/>
</dbReference>
<protein>
    <submittedName>
        <fullName evidence="3">Amidohydrolase family protein</fullName>
    </submittedName>
</protein>
<comment type="caution">
    <text evidence="3">The sequence shown here is derived from an EMBL/GenBank/DDBJ whole genome shotgun (WGS) entry which is preliminary data.</text>
</comment>
<accession>A0AAP2G4L3</accession>
<proteinExistence type="predicted"/>
<feature type="signal peptide" evidence="1">
    <location>
        <begin position="1"/>
        <end position="22"/>
    </location>
</feature>
<dbReference type="PANTHER" id="PTHR43135:SF3">
    <property type="entry name" value="ALPHA-D-RIBOSE 1-METHYLPHOSPHONATE 5-TRIPHOSPHATE DIPHOSPHATASE"/>
    <property type="match status" value="1"/>
</dbReference>
<feature type="chain" id="PRO_5042917441" evidence="1">
    <location>
        <begin position="23"/>
        <end position="436"/>
    </location>
</feature>
<dbReference type="InterPro" id="IPR051781">
    <property type="entry name" value="Metallo-dep_Hydrolase"/>
</dbReference>